<accession>A0A0D1DDH4</accession>
<evidence type="ECO:0000313" key="3">
    <source>
        <dbReference type="Proteomes" id="UP000032232"/>
    </source>
</evidence>
<protein>
    <submittedName>
        <fullName evidence="2">Uncharacterized protein</fullName>
    </submittedName>
</protein>
<dbReference type="Proteomes" id="UP000032232">
    <property type="component" value="Unassembled WGS sequence"/>
</dbReference>
<reference evidence="2 3" key="1">
    <citation type="submission" date="2015-02" db="EMBL/GenBank/DDBJ databases">
        <title>Genome Sequence of Jannaschia aquimarina DSM28248, a member of the Roseobacter clade.</title>
        <authorList>
            <person name="Voget S."/>
            <person name="Daniel R."/>
        </authorList>
    </citation>
    <scope>NUCLEOTIDE SEQUENCE [LARGE SCALE GENOMIC DNA]</scope>
    <source>
        <strain evidence="2 3">GSW-M26</strain>
    </source>
</reference>
<keyword evidence="3" id="KW-1185">Reference proteome</keyword>
<dbReference type="EMBL" id="JYFE01000005">
    <property type="protein sequence ID" value="KIT18043.1"/>
    <property type="molecule type" value="Genomic_DNA"/>
</dbReference>
<feature type="compositionally biased region" description="Basic and acidic residues" evidence="1">
    <location>
        <begin position="23"/>
        <end position="33"/>
    </location>
</feature>
<evidence type="ECO:0000256" key="1">
    <source>
        <dbReference type="SAM" id="MobiDB-lite"/>
    </source>
</evidence>
<feature type="region of interest" description="Disordered" evidence="1">
    <location>
        <begin position="1"/>
        <end position="33"/>
    </location>
</feature>
<name>A0A0D1DDH4_9RHOB</name>
<dbReference type="STRING" id="935700.jaqu_01680"/>
<dbReference type="AlphaFoldDB" id="A0A0D1DDH4"/>
<sequence length="33" mass="3514">MSASVGPEGLLEGKGLRITVIPDRPDPDAPIRR</sequence>
<proteinExistence type="predicted"/>
<organism evidence="2 3">
    <name type="scientific">Jannaschia aquimarina</name>
    <dbReference type="NCBI Taxonomy" id="935700"/>
    <lineage>
        <taxon>Bacteria</taxon>
        <taxon>Pseudomonadati</taxon>
        <taxon>Pseudomonadota</taxon>
        <taxon>Alphaproteobacteria</taxon>
        <taxon>Rhodobacterales</taxon>
        <taxon>Roseobacteraceae</taxon>
        <taxon>Jannaschia</taxon>
    </lineage>
</organism>
<gene>
    <name evidence="2" type="ORF">jaqu_01680</name>
</gene>
<evidence type="ECO:0000313" key="2">
    <source>
        <dbReference type="EMBL" id="KIT18043.1"/>
    </source>
</evidence>
<comment type="caution">
    <text evidence="2">The sequence shown here is derived from an EMBL/GenBank/DDBJ whole genome shotgun (WGS) entry which is preliminary data.</text>
</comment>